<sequence>MLSALVAAVIVTGSGSAYAACDGSTTQTASGHTVQVGYVAANGLRMGSWVEMRRPSRVMGLRFFKVMDRGGMASGTDLDFWTDDCAWMNAWGRRPVSYRVVPRSELYRGKPYKGWKLKRSARGARLTWSAR</sequence>
<dbReference type="EMBL" id="LR796889">
    <property type="protein sequence ID" value="CAB4173299.1"/>
    <property type="molecule type" value="Genomic_DNA"/>
</dbReference>
<evidence type="ECO:0000313" key="3">
    <source>
        <dbReference type="EMBL" id="CAB5230154.1"/>
    </source>
</evidence>
<dbReference type="EMBL" id="LR797334">
    <property type="protein sequence ID" value="CAB4204270.1"/>
    <property type="molecule type" value="Genomic_DNA"/>
</dbReference>
<reference evidence="1" key="1">
    <citation type="submission" date="2020-05" db="EMBL/GenBank/DDBJ databases">
        <authorList>
            <person name="Chiriac C."/>
            <person name="Salcher M."/>
            <person name="Ghai R."/>
            <person name="Kavagutti S V."/>
        </authorList>
    </citation>
    <scope>NUCLEOTIDE SEQUENCE</scope>
</reference>
<protein>
    <submittedName>
        <fullName evidence="1">Uncharacterized protein</fullName>
    </submittedName>
</protein>
<name>A0A6J5PN55_9CAUD</name>
<gene>
    <name evidence="2" type="ORF">UFOVP1392_42</name>
    <name evidence="3" type="ORF">UFOVP1569_41</name>
    <name evidence="1" type="ORF">UFOVP952_52</name>
</gene>
<evidence type="ECO:0000313" key="2">
    <source>
        <dbReference type="EMBL" id="CAB4204270.1"/>
    </source>
</evidence>
<evidence type="ECO:0000313" key="1">
    <source>
        <dbReference type="EMBL" id="CAB4173299.1"/>
    </source>
</evidence>
<organism evidence="1">
    <name type="scientific">uncultured Caudovirales phage</name>
    <dbReference type="NCBI Taxonomy" id="2100421"/>
    <lineage>
        <taxon>Viruses</taxon>
        <taxon>Duplodnaviria</taxon>
        <taxon>Heunggongvirae</taxon>
        <taxon>Uroviricota</taxon>
        <taxon>Caudoviricetes</taxon>
        <taxon>Peduoviridae</taxon>
        <taxon>Maltschvirus</taxon>
        <taxon>Maltschvirus maltsch</taxon>
    </lineage>
</organism>
<proteinExistence type="predicted"/>
<dbReference type="EMBL" id="LR798409">
    <property type="protein sequence ID" value="CAB5230154.1"/>
    <property type="molecule type" value="Genomic_DNA"/>
</dbReference>
<accession>A0A6J5PN55</accession>